<dbReference type="RefSeq" id="WP_111372935.1">
    <property type="nucleotide sequence ID" value="NZ_CP029480.1"/>
</dbReference>
<dbReference type="InterPro" id="IPR040198">
    <property type="entry name" value="Fido_containing"/>
</dbReference>
<dbReference type="Proteomes" id="UP000249873">
    <property type="component" value="Chromosome"/>
</dbReference>
<keyword evidence="2" id="KW-0067">ATP-binding</keyword>
<dbReference type="KEGG" id="als:DJ013_15880"/>
<dbReference type="SUPFAM" id="SSF140931">
    <property type="entry name" value="Fic-like"/>
    <property type="match status" value="1"/>
</dbReference>
<evidence type="ECO:0000256" key="1">
    <source>
        <dbReference type="PIRSR" id="PIRSR640198-1"/>
    </source>
</evidence>
<dbReference type="EMBL" id="CP029480">
    <property type="protein sequence ID" value="AWV99567.1"/>
    <property type="molecule type" value="Genomic_DNA"/>
</dbReference>
<gene>
    <name evidence="4" type="ORF">DJ013_15880</name>
</gene>
<organism evidence="4 5">
    <name type="scientific">Arcticibacterium luteifluviistationis</name>
    <dbReference type="NCBI Taxonomy" id="1784714"/>
    <lineage>
        <taxon>Bacteria</taxon>
        <taxon>Pseudomonadati</taxon>
        <taxon>Bacteroidota</taxon>
        <taxon>Cytophagia</taxon>
        <taxon>Cytophagales</taxon>
        <taxon>Leadbetterellaceae</taxon>
        <taxon>Arcticibacterium</taxon>
    </lineage>
</organism>
<proteinExistence type="predicted"/>
<sequence>MKLGLINTDGLKAYLDNFPDDVESVFENLEDLSESRVGYDFHQSNSVVFSSKIEGEEIELDSYIKHRFLGVSFKPDYTKRADDLYEAYSLAFSSKLTESNALKAHSLISKSLLPKSQRGVYRNAPMMIVDNDGRIVYEACDTAALKNEMRQFWEDVELLLSTKMVFAESLFFAAMIHLYWVKIHPLTDGNGRMGRLIEKWFLFEKLGEKAKMIHSERYYFENKEVYYSSLTALGLFYEKTAFNEAIKFLELLMNAIKAKK</sequence>
<evidence type="ECO:0000259" key="3">
    <source>
        <dbReference type="PROSITE" id="PS51459"/>
    </source>
</evidence>
<dbReference type="PANTHER" id="PTHR13504:SF33">
    <property type="entry name" value="FIC FAMILY PROTEIN"/>
    <property type="match status" value="1"/>
</dbReference>
<dbReference type="Pfam" id="PF02661">
    <property type="entry name" value="Fic"/>
    <property type="match status" value="1"/>
</dbReference>
<feature type="domain" description="Fido" evidence="3">
    <location>
        <begin position="96"/>
        <end position="251"/>
    </location>
</feature>
<name>A0A2Z4GEM3_9BACT</name>
<evidence type="ECO:0000313" key="5">
    <source>
        <dbReference type="Proteomes" id="UP000249873"/>
    </source>
</evidence>
<dbReference type="AlphaFoldDB" id="A0A2Z4GEM3"/>
<accession>A0A2Z4GEM3</accession>
<dbReference type="InterPro" id="IPR003812">
    <property type="entry name" value="Fido"/>
</dbReference>
<evidence type="ECO:0000313" key="4">
    <source>
        <dbReference type="EMBL" id="AWV99567.1"/>
    </source>
</evidence>
<reference evidence="4 5" key="1">
    <citation type="submission" date="2018-05" db="EMBL/GenBank/DDBJ databases">
        <title>Complete genome sequence of Arcticibacterium luteifluviistationis SM1504T, a cytophagaceae bacterium isolated from Arctic surface seawater.</title>
        <authorList>
            <person name="Li Y."/>
            <person name="Qin Q.-L."/>
        </authorList>
    </citation>
    <scope>NUCLEOTIDE SEQUENCE [LARGE SCALE GENOMIC DNA]</scope>
    <source>
        <strain evidence="4 5">SM1504</strain>
    </source>
</reference>
<dbReference type="OrthoDB" id="9814400at2"/>
<dbReference type="InterPro" id="IPR036597">
    <property type="entry name" value="Fido-like_dom_sf"/>
</dbReference>
<dbReference type="GO" id="GO:0005524">
    <property type="term" value="F:ATP binding"/>
    <property type="evidence" value="ECO:0007669"/>
    <property type="project" value="UniProtKB-KW"/>
</dbReference>
<evidence type="ECO:0000256" key="2">
    <source>
        <dbReference type="PIRSR" id="PIRSR640198-2"/>
    </source>
</evidence>
<dbReference type="PANTHER" id="PTHR13504">
    <property type="entry name" value="FIDO DOMAIN-CONTAINING PROTEIN DDB_G0283145"/>
    <property type="match status" value="1"/>
</dbReference>
<dbReference type="PROSITE" id="PS51459">
    <property type="entry name" value="FIDO"/>
    <property type="match status" value="1"/>
</dbReference>
<dbReference type="Gene3D" id="1.10.3290.10">
    <property type="entry name" value="Fido-like domain"/>
    <property type="match status" value="1"/>
</dbReference>
<feature type="active site" evidence="1">
    <location>
        <position position="184"/>
    </location>
</feature>
<keyword evidence="5" id="KW-1185">Reference proteome</keyword>
<feature type="binding site" evidence="2">
    <location>
        <begin position="188"/>
        <end position="195"/>
    </location>
    <ligand>
        <name>ATP</name>
        <dbReference type="ChEBI" id="CHEBI:30616"/>
    </ligand>
</feature>
<keyword evidence="2" id="KW-0547">Nucleotide-binding</keyword>
<protein>
    <recommendedName>
        <fullName evidence="3">Fido domain-containing protein</fullName>
    </recommendedName>
</protein>